<protein>
    <recommendedName>
        <fullName evidence="2">Condensation domain-containing protein</fullName>
    </recommendedName>
</protein>
<dbReference type="RefSeq" id="XP_008876290.1">
    <property type="nucleotide sequence ID" value="XM_008878068.1"/>
</dbReference>
<accession>A0A024TP30</accession>
<reference evidence="1" key="1">
    <citation type="submission" date="2013-12" db="EMBL/GenBank/DDBJ databases">
        <title>The Genome Sequence of Aphanomyces invadans NJM9701.</title>
        <authorList>
            <consortium name="The Broad Institute Genomics Platform"/>
            <person name="Russ C."/>
            <person name="Tyler B."/>
            <person name="van West P."/>
            <person name="Dieguez-Uribeondo J."/>
            <person name="Young S.K."/>
            <person name="Zeng Q."/>
            <person name="Gargeya S."/>
            <person name="Fitzgerald M."/>
            <person name="Abouelleil A."/>
            <person name="Alvarado L."/>
            <person name="Chapman S.B."/>
            <person name="Gainer-Dewar J."/>
            <person name="Goldberg J."/>
            <person name="Griggs A."/>
            <person name="Gujja S."/>
            <person name="Hansen M."/>
            <person name="Howarth C."/>
            <person name="Imamovic A."/>
            <person name="Ireland A."/>
            <person name="Larimer J."/>
            <person name="McCowan C."/>
            <person name="Murphy C."/>
            <person name="Pearson M."/>
            <person name="Poon T.W."/>
            <person name="Priest M."/>
            <person name="Roberts A."/>
            <person name="Saif S."/>
            <person name="Shea T."/>
            <person name="Sykes S."/>
            <person name="Wortman J."/>
            <person name="Nusbaum C."/>
            <person name="Birren B."/>
        </authorList>
    </citation>
    <scope>NUCLEOTIDE SEQUENCE [LARGE SCALE GENOMIC DNA]</scope>
    <source>
        <strain evidence="1">NJM9701</strain>
    </source>
</reference>
<evidence type="ECO:0000313" key="1">
    <source>
        <dbReference type="EMBL" id="ETV95117.1"/>
    </source>
</evidence>
<name>A0A024TP30_9STRA</name>
<organism evidence="1">
    <name type="scientific">Aphanomyces invadans</name>
    <dbReference type="NCBI Taxonomy" id="157072"/>
    <lineage>
        <taxon>Eukaryota</taxon>
        <taxon>Sar</taxon>
        <taxon>Stramenopiles</taxon>
        <taxon>Oomycota</taxon>
        <taxon>Saprolegniomycetes</taxon>
        <taxon>Saprolegniales</taxon>
        <taxon>Verrucalvaceae</taxon>
        <taxon>Aphanomyces</taxon>
    </lineage>
</organism>
<sequence length="399" mass="43856">MDSFPLLSSEEYLLRVGAISSVTFYTSSRAEPTSHAKVQADLQARLTEIAASNPWLQGHLKNAEGGGVVLEVPSHGQPLHVEGFDLPHLSLGNPYHELTTSLDPLAVRCGADLIANPDQPLLRVAWISISPTQGAFYLSLSHVVGDGYTYYRLLRMFSSSVAPSALTPQRRHDLPMFAKGYNDTMDLHRSASMMWHLASTALLSSAPTMAVHSIDNEWIAAQKKAALPLKVSTNDVITSWYFKLCRADVGFMVANTRDRYPNVDQNMAGNYNTVVGYQPEDYATPSLIRKSLQQVPYRRAVSGEFPRMFRKTTAMITSWASLRDSSPPSIPEWSCLAQYPVAAASYNPPYTNLAVVFRKTPTELGIILRTRGAVGDPTELAKATRPQTCSVAPPSIPLM</sequence>
<dbReference type="AlphaFoldDB" id="A0A024TP30"/>
<dbReference type="InterPro" id="IPR023213">
    <property type="entry name" value="CAT-like_dom_sf"/>
</dbReference>
<dbReference type="Gene3D" id="3.30.559.10">
    <property type="entry name" value="Chloramphenicol acetyltransferase-like domain"/>
    <property type="match status" value="1"/>
</dbReference>
<dbReference type="GeneID" id="20088442"/>
<evidence type="ECO:0008006" key="2">
    <source>
        <dbReference type="Google" id="ProtNLM"/>
    </source>
</evidence>
<dbReference type="OrthoDB" id="418976at2759"/>
<dbReference type="VEuPathDB" id="FungiDB:H310_11392"/>
<gene>
    <name evidence="1" type="ORF">H310_11392</name>
</gene>
<dbReference type="SUPFAM" id="SSF52777">
    <property type="entry name" value="CoA-dependent acyltransferases"/>
    <property type="match status" value="1"/>
</dbReference>
<dbReference type="eggNOG" id="ENOG502S4FA">
    <property type="taxonomic scope" value="Eukaryota"/>
</dbReference>
<dbReference type="EMBL" id="KI913982">
    <property type="protein sequence ID" value="ETV95117.1"/>
    <property type="molecule type" value="Genomic_DNA"/>
</dbReference>
<proteinExistence type="predicted"/>